<dbReference type="OrthoDB" id="2828997at2759"/>
<protein>
    <recommendedName>
        <fullName evidence="4">F-box domain-containing protein</fullName>
    </recommendedName>
</protein>
<gene>
    <name evidence="2" type="ORF">BD626DRAFT_155402</name>
</gene>
<dbReference type="AlphaFoldDB" id="A0A550C3V5"/>
<dbReference type="InterPro" id="IPR032675">
    <property type="entry name" value="LRR_dom_sf"/>
</dbReference>
<feature type="region of interest" description="Disordered" evidence="1">
    <location>
        <begin position="1"/>
        <end position="35"/>
    </location>
</feature>
<evidence type="ECO:0008006" key="4">
    <source>
        <dbReference type="Google" id="ProtNLM"/>
    </source>
</evidence>
<keyword evidence="3" id="KW-1185">Reference proteome</keyword>
<dbReference type="STRING" id="97359.A0A550C3V5"/>
<feature type="region of interest" description="Disordered" evidence="1">
    <location>
        <begin position="232"/>
        <end position="265"/>
    </location>
</feature>
<reference evidence="2 3" key="1">
    <citation type="journal article" date="2019" name="New Phytol.">
        <title>Comparative genomics reveals unique wood-decay strategies and fruiting body development in the Schizophyllaceae.</title>
        <authorList>
            <person name="Almasi E."/>
            <person name="Sahu N."/>
            <person name="Krizsan K."/>
            <person name="Balint B."/>
            <person name="Kovacs G.M."/>
            <person name="Kiss B."/>
            <person name="Cseklye J."/>
            <person name="Drula E."/>
            <person name="Henrissat B."/>
            <person name="Nagy I."/>
            <person name="Chovatia M."/>
            <person name="Adam C."/>
            <person name="LaButti K."/>
            <person name="Lipzen A."/>
            <person name="Riley R."/>
            <person name="Grigoriev I.V."/>
            <person name="Nagy L.G."/>
        </authorList>
    </citation>
    <scope>NUCLEOTIDE SEQUENCE [LARGE SCALE GENOMIC DNA]</scope>
    <source>
        <strain evidence="2 3">NL-1724</strain>
    </source>
</reference>
<proteinExistence type="predicted"/>
<dbReference type="Gene3D" id="3.80.10.10">
    <property type="entry name" value="Ribonuclease Inhibitor"/>
    <property type="match status" value="1"/>
</dbReference>
<sequence length="470" mass="52870">MPDLPDHQLALSRASGGKAESPDKSRKSSSTTSPHLSQELHDLIIGYLFDDDTALQACALVSKAFSVSSQKHIFRMVTLRPLEVSSVNADASRMNPCQLFHRLLEGSPHLGAYVQDLTLEEGQDDPSSVSNIPDDMMPFMGIKELAWVAKEKTLPLVLGALKNLKTLSFGRFIDWHILSVSLRRALLTAAPSLEHLELRKVRNWDLRLMAAFTALKTWKLWYTSFGSMDDGAEGEHDEHMAPHPNDPPEPHVADTSTGGPIADGVTPGPRLQTLHFYLEPEEVTKLTDYLMDFNCPMKLTRLRELLANSSNELDEFQAAQLLQLCPDTLERFNMTPPWISRHDGSYPIDLSRLRRLRSLTLDLSINRTHTARNHDPFDQLQGLLQPLQASETLVEVVLQTHTAVRDFSDLDGFRKVDAMLSHVQSLRNVRLAFRVMVSPFNLDAFKEAVLERMPSLRDRGILDIDAEADR</sequence>
<name>A0A550C3V5_9AGAR</name>
<comment type="caution">
    <text evidence="2">The sequence shown here is derived from an EMBL/GenBank/DDBJ whole genome shotgun (WGS) entry which is preliminary data.</text>
</comment>
<accession>A0A550C3V5</accession>
<evidence type="ECO:0000313" key="2">
    <source>
        <dbReference type="EMBL" id="TRM59474.1"/>
    </source>
</evidence>
<dbReference type="EMBL" id="VDMD01000028">
    <property type="protein sequence ID" value="TRM59474.1"/>
    <property type="molecule type" value="Genomic_DNA"/>
</dbReference>
<feature type="compositionally biased region" description="Basic and acidic residues" evidence="1">
    <location>
        <begin position="233"/>
        <end position="252"/>
    </location>
</feature>
<dbReference type="Proteomes" id="UP000320762">
    <property type="component" value="Unassembled WGS sequence"/>
</dbReference>
<evidence type="ECO:0000256" key="1">
    <source>
        <dbReference type="SAM" id="MobiDB-lite"/>
    </source>
</evidence>
<organism evidence="2 3">
    <name type="scientific">Schizophyllum amplum</name>
    <dbReference type="NCBI Taxonomy" id="97359"/>
    <lineage>
        <taxon>Eukaryota</taxon>
        <taxon>Fungi</taxon>
        <taxon>Dikarya</taxon>
        <taxon>Basidiomycota</taxon>
        <taxon>Agaricomycotina</taxon>
        <taxon>Agaricomycetes</taxon>
        <taxon>Agaricomycetidae</taxon>
        <taxon>Agaricales</taxon>
        <taxon>Schizophyllaceae</taxon>
        <taxon>Schizophyllum</taxon>
    </lineage>
</organism>
<evidence type="ECO:0000313" key="3">
    <source>
        <dbReference type="Proteomes" id="UP000320762"/>
    </source>
</evidence>